<keyword evidence="4" id="KW-1185">Reference proteome</keyword>
<evidence type="ECO:0000313" key="4">
    <source>
        <dbReference type="Proteomes" id="UP000298652"/>
    </source>
</evidence>
<gene>
    <name evidence="3" type="ORF">SEVIR_8G070075v2</name>
</gene>
<evidence type="ECO:0000256" key="2">
    <source>
        <dbReference type="SAM" id="SignalP"/>
    </source>
</evidence>
<accession>A0A4U6TCM9</accession>
<proteinExistence type="predicted"/>
<dbReference type="Proteomes" id="UP000298652">
    <property type="component" value="Chromosome 8"/>
</dbReference>
<evidence type="ECO:0000313" key="3">
    <source>
        <dbReference type="EMBL" id="TKV99837.1"/>
    </source>
</evidence>
<feature type="chain" id="PRO_5020848591" evidence="2">
    <location>
        <begin position="26"/>
        <end position="139"/>
    </location>
</feature>
<name>A0A4U6TCM9_SETVI</name>
<feature type="signal peptide" evidence="2">
    <location>
        <begin position="1"/>
        <end position="25"/>
    </location>
</feature>
<dbReference type="Gramene" id="TKV99837">
    <property type="protein sequence ID" value="TKV99837"/>
    <property type="gene ID" value="SEVIR_8G070075v2"/>
</dbReference>
<keyword evidence="2" id="KW-0732">Signal</keyword>
<organism evidence="3 4">
    <name type="scientific">Setaria viridis</name>
    <name type="common">Green bristlegrass</name>
    <name type="synonym">Setaria italica subsp. viridis</name>
    <dbReference type="NCBI Taxonomy" id="4556"/>
    <lineage>
        <taxon>Eukaryota</taxon>
        <taxon>Viridiplantae</taxon>
        <taxon>Streptophyta</taxon>
        <taxon>Embryophyta</taxon>
        <taxon>Tracheophyta</taxon>
        <taxon>Spermatophyta</taxon>
        <taxon>Magnoliopsida</taxon>
        <taxon>Liliopsida</taxon>
        <taxon>Poales</taxon>
        <taxon>Poaceae</taxon>
        <taxon>PACMAD clade</taxon>
        <taxon>Panicoideae</taxon>
        <taxon>Panicodae</taxon>
        <taxon>Paniceae</taxon>
        <taxon>Cenchrinae</taxon>
        <taxon>Setaria</taxon>
    </lineage>
</organism>
<dbReference type="EMBL" id="CM016559">
    <property type="protein sequence ID" value="TKV99837.1"/>
    <property type="molecule type" value="Genomic_DNA"/>
</dbReference>
<feature type="region of interest" description="Disordered" evidence="1">
    <location>
        <begin position="31"/>
        <end position="139"/>
    </location>
</feature>
<reference evidence="3" key="1">
    <citation type="submission" date="2019-03" db="EMBL/GenBank/DDBJ databases">
        <title>WGS assembly of Setaria viridis.</title>
        <authorList>
            <person name="Huang P."/>
            <person name="Jenkins J."/>
            <person name="Grimwood J."/>
            <person name="Barry K."/>
            <person name="Healey A."/>
            <person name="Mamidi S."/>
            <person name="Sreedasyam A."/>
            <person name="Shu S."/>
            <person name="Feldman M."/>
            <person name="Wu J."/>
            <person name="Yu Y."/>
            <person name="Chen C."/>
            <person name="Johnson J."/>
            <person name="Rokhsar D."/>
            <person name="Baxter I."/>
            <person name="Schmutz J."/>
            <person name="Brutnell T."/>
            <person name="Kellogg E."/>
        </authorList>
    </citation>
    <scope>NUCLEOTIDE SEQUENCE [LARGE SCALE GENOMIC DNA]</scope>
</reference>
<protein>
    <submittedName>
        <fullName evidence="3">Uncharacterized protein</fullName>
    </submittedName>
</protein>
<feature type="compositionally biased region" description="Low complexity" evidence="1">
    <location>
        <begin position="58"/>
        <end position="67"/>
    </location>
</feature>
<feature type="compositionally biased region" description="Polar residues" evidence="1">
    <location>
        <begin position="95"/>
        <end position="106"/>
    </location>
</feature>
<dbReference type="AlphaFoldDB" id="A0A4U6TCM9"/>
<sequence length="139" mass="14960">MLPRHLPRRLHLHQAFLLLPDAATARVTRGCGASGVQGQPLEDLDAQLKQRRHPAAAPPLRLLLASSPPDPVTPGPRLVAARPRRPGSPRRPPSLATTTHPPSLVSSAYPPPPVAGILGSPRRPPRLGEREDPTSFFHV</sequence>
<evidence type="ECO:0000256" key="1">
    <source>
        <dbReference type="SAM" id="MobiDB-lite"/>
    </source>
</evidence>